<keyword evidence="1" id="KW-0472">Membrane</keyword>
<dbReference type="EMBL" id="AP018823">
    <property type="protein sequence ID" value="BBF85124.1"/>
    <property type="molecule type" value="Genomic_DNA"/>
</dbReference>
<name>A0A3G9GCQ0_9NEIS</name>
<dbReference type="GO" id="GO:0022904">
    <property type="term" value="P:respiratory electron transport chain"/>
    <property type="evidence" value="ECO:0007669"/>
    <property type="project" value="InterPro"/>
</dbReference>
<reference evidence="3" key="1">
    <citation type="journal article" date="2017" name="Biotechnol. Biofuels">
        <title>Evaluation of environmental bacterial communities as a factor affecting the growth of duckweed Lemna minor.</title>
        <authorList>
            <person name="Ishizawa H."/>
            <person name="Kuroda M."/>
            <person name="Morikawa M."/>
            <person name="Ike M."/>
        </authorList>
    </citation>
    <scope>NUCLEOTIDE SEQUENCE [LARGE SCALE GENOMIC DNA]</scope>
    <source>
        <strain evidence="3">H3</strain>
    </source>
</reference>
<keyword evidence="1" id="KW-1133">Transmembrane helix</keyword>
<evidence type="ECO:0008006" key="4">
    <source>
        <dbReference type="Google" id="ProtNLM"/>
    </source>
</evidence>
<reference evidence="3" key="3">
    <citation type="journal article" date="2017" name="Plant Physiol. Biochem.">
        <title>Differential oxidative and antioxidative response of duckweed Lemna minor toward plant growth promoting/inhibiting bacteria.</title>
        <authorList>
            <person name="Ishizawa H."/>
            <person name="Kuroda M."/>
            <person name="Morikawa M."/>
            <person name="Ike M."/>
        </authorList>
    </citation>
    <scope>NUCLEOTIDE SEQUENCE [LARGE SCALE GENOMIC DNA]</scope>
    <source>
        <strain evidence="3">H3</strain>
    </source>
</reference>
<dbReference type="Proteomes" id="UP000198290">
    <property type="component" value="Chromosome"/>
</dbReference>
<evidence type="ECO:0000313" key="2">
    <source>
        <dbReference type="EMBL" id="BBF85124.1"/>
    </source>
</evidence>
<organism evidence="2 3">
    <name type="scientific">Aquitalea magnusonii</name>
    <dbReference type="NCBI Taxonomy" id="332411"/>
    <lineage>
        <taxon>Bacteria</taxon>
        <taxon>Pseudomonadati</taxon>
        <taxon>Pseudomonadota</taxon>
        <taxon>Betaproteobacteria</taxon>
        <taxon>Neisseriales</taxon>
        <taxon>Chromobacteriaceae</taxon>
        <taxon>Aquitalea</taxon>
    </lineage>
</organism>
<evidence type="ECO:0000313" key="3">
    <source>
        <dbReference type="Proteomes" id="UP000198290"/>
    </source>
</evidence>
<sequence>MFHWVLVALFVLTYLSGEDAGLAHAWLGYGGLLLLGWRVWAAWSRSKGFPAGVNLARLRNHAQWSRCLTLALLCVTALLLLSGVVMVDNAAVISHGLQWLMPQAAAQALGGLFAGWPVLDAAQLHAGLAGLSLWLIGLHIALLLLLRRAALRFMLGLAGRKPAAPSQPRIAPAPPP</sequence>
<keyword evidence="3" id="KW-1185">Reference proteome</keyword>
<keyword evidence="1" id="KW-0812">Transmembrane</keyword>
<dbReference type="SUPFAM" id="SSF81342">
    <property type="entry name" value="Transmembrane di-heme cytochromes"/>
    <property type="match status" value="1"/>
</dbReference>
<proteinExistence type="predicted"/>
<dbReference type="InterPro" id="IPR016174">
    <property type="entry name" value="Di-haem_cyt_TM"/>
</dbReference>
<feature type="transmembrane region" description="Helical" evidence="1">
    <location>
        <begin position="27"/>
        <end position="43"/>
    </location>
</feature>
<feature type="transmembrane region" description="Helical" evidence="1">
    <location>
        <begin position="126"/>
        <end position="146"/>
    </location>
</feature>
<gene>
    <name evidence="2" type="ORF">DLM_1505</name>
</gene>
<accession>A0A3G9GCQ0</accession>
<evidence type="ECO:0000256" key="1">
    <source>
        <dbReference type="SAM" id="Phobius"/>
    </source>
</evidence>
<feature type="transmembrane region" description="Helical" evidence="1">
    <location>
        <begin position="64"/>
        <end position="87"/>
    </location>
</feature>
<dbReference type="KEGG" id="amah:DLM_1505"/>
<protein>
    <recommendedName>
        <fullName evidence="4">Cytochrome b561 bacterial/Ni-hydrogenase domain-containing protein</fullName>
    </recommendedName>
</protein>
<dbReference type="GO" id="GO:0016020">
    <property type="term" value="C:membrane"/>
    <property type="evidence" value="ECO:0007669"/>
    <property type="project" value="InterPro"/>
</dbReference>
<dbReference type="AlphaFoldDB" id="A0A3G9GCQ0"/>
<reference evidence="2 3" key="2">
    <citation type="journal article" date="2017" name="Genome Announc.">
        <title>Draft genome sequence of Aquitalea magnusonii strain H3, a plant growth-promoting bacterium of duckweed Lemna minor.</title>
        <authorList>
            <person name="Ishizawa H."/>
            <person name="Kuroda M."/>
            <person name="Ike M."/>
        </authorList>
    </citation>
    <scope>NUCLEOTIDE SEQUENCE [LARGE SCALE GENOMIC DNA]</scope>
    <source>
        <strain evidence="2 3">H3</strain>
    </source>
</reference>